<dbReference type="EMBL" id="NMWT01000011">
    <property type="protein sequence ID" value="PLS28871.1"/>
    <property type="molecule type" value="Genomic_DNA"/>
</dbReference>
<proteinExistence type="predicted"/>
<evidence type="ECO:0000313" key="1">
    <source>
        <dbReference type="EMBL" id="PLS28871.1"/>
    </source>
</evidence>
<name>A0A2N5J3R9_9BIFI</name>
<accession>A0A2N5J3R9</accession>
<dbReference type="OrthoDB" id="9795020at2"/>
<comment type="caution">
    <text evidence="1">The sequence shown here is derived from an EMBL/GenBank/DDBJ whole genome shotgun (WGS) entry which is preliminary data.</text>
</comment>
<evidence type="ECO:0008006" key="3">
    <source>
        <dbReference type="Google" id="ProtNLM"/>
    </source>
</evidence>
<evidence type="ECO:0000313" key="2">
    <source>
        <dbReference type="Proteomes" id="UP000235034"/>
    </source>
</evidence>
<protein>
    <recommendedName>
        <fullName evidence="3">Nucleotidyl transferase AbiEii/AbiGii toxin family protein</fullName>
    </recommendedName>
</protein>
<reference evidence="1 2" key="1">
    <citation type="submission" date="2017-07" db="EMBL/GenBank/DDBJ databases">
        <title>Bifidobacterium novel species.</title>
        <authorList>
            <person name="Lugli G.A."/>
            <person name="Milani C."/>
            <person name="Duranti S."/>
            <person name="Mangifesta M."/>
        </authorList>
    </citation>
    <scope>NUCLEOTIDE SEQUENCE [LARGE SCALE GENOMIC DNA]</scope>
    <source>
        <strain evidence="1 2">77</strain>
    </source>
</reference>
<gene>
    <name evidence="1" type="ORF">Uis4E_1014</name>
</gene>
<dbReference type="AlphaFoldDB" id="A0A2N5J3R9"/>
<organism evidence="1 2">
    <name type="scientific">Bifidobacterium parmae</name>
    <dbReference type="NCBI Taxonomy" id="361854"/>
    <lineage>
        <taxon>Bacteria</taxon>
        <taxon>Bacillati</taxon>
        <taxon>Actinomycetota</taxon>
        <taxon>Actinomycetes</taxon>
        <taxon>Bifidobacteriales</taxon>
        <taxon>Bifidobacteriaceae</taxon>
        <taxon>Bifidobacterium</taxon>
    </lineage>
</organism>
<sequence length="250" mass="28373">MTQGLQRIATAFAGYEDSYVIIGGTACSIIMDDNGLEFRATKDVDMVLIAEGDDAAFARTLWDFIRDGGYSFIAANSTKPHFYRFDHPQAPGFPTMIELFSRHPDFTIDEASAVTPIHISDDVSSLSAIMLDDSYYRLLQDGREILNGVSVLNERYLIPFKAKAWLDLDARHEAGEHVDAKNLKKHQYDVFRLTQLLAPSDRIELEDEPRTDMAEFLRHMKTRQLPLKQIGVLGKQSELIDLLESVYQLR</sequence>
<keyword evidence="2" id="KW-1185">Reference proteome</keyword>
<dbReference type="Proteomes" id="UP000235034">
    <property type="component" value="Unassembled WGS sequence"/>
</dbReference>
<dbReference type="RefSeq" id="WP_101622164.1">
    <property type="nucleotide sequence ID" value="NZ_NMWT01000011.1"/>
</dbReference>